<dbReference type="EMBL" id="BK014952">
    <property type="protein sequence ID" value="DAD84122.1"/>
    <property type="molecule type" value="Genomic_DNA"/>
</dbReference>
<proteinExistence type="predicted"/>
<accession>A0A8S5MPM8</accession>
<protein>
    <submittedName>
        <fullName evidence="1">Uncharacterized protein</fullName>
    </submittedName>
</protein>
<sequence length="44" mass="5296">MFLIYKCSYLNNRINCVKSQCFFVKFYANNAEVRDGKENKRRAI</sequence>
<name>A0A8S5MPM8_9CAUD</name>
<reference evidence="1" key="1">
    <citation type="journal article" date="2021" name="Proc. Natl. Acad. Sci. U.S.A.">
        <title>A Catalog of Tens of Thousands of Viruses from Human Metagenomes Reveals Hidden Associations with Chronic Diseases.</title>
        <authorList>
            <person name="Tisza M.J."/>
            <person name="Buck C.B."/>
        </authorList>
    </citation>
    <scope>NUCLEOTIDE SEQUENCE</scope>
    <source>
        <strain evidence="1">CtoqT5</strain>
    </source>
</reference>
<evidence type="ECO:0000313" key="1">
    <source>
        <dbReference type="EMBL" id="DAD84122.1"/>
    </source>
</evidence>
<organism evidence="1">
    <name type="scientific">Podoviridae sp. ctoqT5</name>
    <dbReference type="NCBI Taxonomy" id="2826577"/>
    <lineage>
        <taxon>Viruses</taxon>
        <taxon>Duplodnaviria</taxon>
        <taxon>Heunggongvirae</taxon>
        <taxon>Uroviricota</taxon>
        <taxon>Caudoviricetes</taxon>
    </lineage>
</organism>